<keyword evidence="8 11" id="KW-0333">Golgi apparatus</keyword>
<dbReference type="GO" id="GO:0005198">
    <property type="term" value="F:structural molecule activity"/>
    <property type="evidence" value="ECO:0007669"/>
    <property type="project" value="UniProtKB-UniRule"/>
</dbReference>
<dbReference type="SUPFAM" id="SSF48452">
    <property type="entry name" value="TPR-like"/>
    <property type="match status" value="1"/>
</dbReference>
<evidence type="ECO:0000313" key="12">
    <source>
        <dbReference type="EMBL" id="KAJ3561696.1"/>
    </source>
</evidence>
<dbReference type="Pfam" id="PF04733">
    <property type="entry name" value="Coatomer_E"/>
    <property type="match status" value="1"/>
</dbReference>
<evidence type="ECO:0000256" key="9">
    <source>
        <dbReference type="ARBA" id="ARBA00023136"/>
    </source>
</evidence>
<keyword evidence="4 11" id="KW-0813">Transport</keyword>
<name>A0AAD5VJK1_9AGAR</name>
<organism evidence="12 13">
    <name type="scientific">Leucocoprinus birnbaumii</name>
    <dbReference type="NCBI Taxonomy" id="56174"/>
    <lineage>
        <taxon>Eukaryota</taxon>
        <taxon>Fungi</taxon>
        <taxon>Dikarya</taxon>
        <taxon>Basidiomycota</taxon>
        <taxon>Agaricomycotina</taxon>
        <taxon>Agaricomycetes</taxon>
        <taxon>Agaricomycetidae</taxon>
        <taxon>Agaricales</taxon>
        <taxon>Agaricineae</taxon>
        <taxon>Agaricaceae</taxon>
        <taxon>Leucocoprinus</taxon>
    </lineage>
</organism>
<evidence type="ECO:0000313" key="13">
    <source>
        <dbReference type="Proteomes" id="UP001213000"/>
    </source>
</evidence>
<dbReference type="EMBL" id="JANIEX010000966">
    <property type="protein sequence ID" value="KAJ3561696.1"/>
    <property type="molecule type" value="Genomic_DNA"/>
</dbReference>
<comment type="caution">
    <text evidence="12">The sequence shown here is derived from an EMBL/GenBank/DDBJ whole genome shotgun (WGS) entry which is preliminary data.</text>
</comment>
<evidence type="ECO:0000256" key="4">
    <source>
        <dbReference type="ARBA" id="ARBA00022448"/>
    </source>
</evidence>
<protein>
    <recommendedName>
        <fullName evidence="11">Coatomer subunit epsilon</fullName>
    </recommendedName>
</protein>
<comment type="function">
    <text evidence="11">The coatomer is a cytosolic protein complex that binds to dilysine motifs and reversibly associates with Golgi non-clathrin-coated vesicles, which further mediate biosynthetic protein transport from the ER, via the Golgi up to the trans Golgi network. The coatomer complex is required for budding from Golgi membranes, and is essential for the retrograde Golgi-to-ER transport of dilysine-tagged proteins.</text>
</comment>
<comment type="similarity">
    <text evidence="3 11">Belongs to the COPE family.</text>
</comment>
<dbReference type="PIRSF" id="PIRSF016478">
    <property type="entry name" value="Coatomer_esu"/>
    <property type="match status" value="1"/>
</dbReference>
<dbReference type="GO" id="GO:0000139">
    <property type="term" value="C:Golgi membrane"/>
    <property type="evidence" value="ECO:0007669"/>
    <property type="project" value="UniProtKB-SubCell"/>
</dbReference>
<keyword evidence="10 11" id="KW-0968">Cytoplasmic vesicle</keyword>
<evidence type="ECO:0000256" key="8">
    <source>
        <dbReference type="ARBA" id="ARBA00023034"/>
    </source>
</evidence>
<reference evidence="12" key="1">
    <citation type="submission" date="2022-07" db="EMBL/GenBank/DDBJ databases">
        <title>Genome Sequence of Leucocoprinus birnbaumii.</title>
        <authorList>
            <person name="Buettner E."/>
        </authorList>
    </citation>
    <scope>NUCLEOTIDE SEQUENCE</scope>
    <source>
        <strain evidence="12">VT141</strain>
    </source>
</reference>
<dbReference type="GO" id="GO:0006890">
    <property type="term" value="P:retrograde vesicle-mediated transport, Golgi to endoplasmic reticulum"/>
    <property type="evidence" value="ECO:0007669"/>
    <property type="project" value="UniProtKB-UniRule"/>
</dbReference>
<keyword evidence="7 11" id="KW-0653">Protein transport</keyword>
<dbReference type="PANTHER" id="PTHR10805:SF0">
    <property type="entry name" value="COATOMER SUBUNIT EPSILON"/>
    <property type="match status" value="1"/>
</dbReference>
<evidence type="ECO:0000256" key="3">
    <source>
        <dbReference type="ARBA" id="ARBA00008827"/>
    </source>
</evidence>
<evidence type="ECO:0000256" key="1">
    <source>
        <dbReference type="ARBA" id="ARBA00004255"/>
    </source>
</evidence>
<dbReference type="GO" id="GO:0015031">
    <property type="term" value="P:protein transport"/>
    <property type="evidence" value="ECO:0007669"/>
    <property type="project" value="UniProtKB-UniRule"/>
</dbReference>
<dbReference type="AlphaFoldDB" id="A0AAD5VJK1"/>
<keyword evidence="5 11" id="KW-0963">Cytoplasm</keyword>
<dbReference type="InterPro" id="IPR011990">
    <property type="entry name" value="TPR-like_helical_dom_sf"/>
</dbReference>
<dbReference type="InterPro" id="IPR006822">
    <property type="entry name" value="Coatomer_esu"/>
</dbReference>
<sequence length="310" mass="33881">MDSSELYHVKQLFFLGAYRSLADLSLPDPNSPDYLRALLYKARALIALNQPTAALQLLKGAPDNVSAKAAVSLARYIGASDSSAKESALEELRDLCVEIEGDDVEGDERDKALVKVLAGTAFARAGEIEEALETLGTDTEDLEAVAVIVQIYVAINRPDLAKKQFERSKRWAEDDLLLQLIESTIGLATGRDGYHNPSSFYTEQLANPSLSSPHILTARGVTRILRNEFQEAKSDLEESMEQQKDDAETLAAFVVAGGLGAVKRPELEELWSQMTNRHPNHPLVQDVSEKADLFDQAVSKFTVPPLASAA</sequence>
<evidence type="ECO:0000256" key="11">
    <source>
        <dbReference type="PIRNR" id="PIRNR016478"/>
    </source>
</evidence>
<dbReference type="PANTHER" id="PTHR10805">
    <property type="entry name" value="COATOMER SUBUNIT EPSILON"/>
    <property type="match status" value="1"/>
</dbReference>
<evidence type="ECO:0000256" key="7">
    <source>
        <dbReference type="ARBA" id="ARBA00022927"/>
    </source>
</evidence>
<evidence type="ECO:0000256" key="10">
    <source>
        <dbReference type="ARBA" id="ARBA00023329"/>
    </source>
</evidence>
<evidence type="ECO:0000256" key="6">
    <source>
        <dbReference type="ARBA" id="ARBA00022892"/>
    </source>
</evidence>
<dbReference type="GO" id="GO:0006888">
    <property type="term" value="P:endoplasmic reticulum to Golgi vesicle-mediated transport"/>
    <property type="evidence" value="ECO:0007669"/>
    <property type="project" value="TreeGrafter"/>
</dbReference>
<dbReference type="Proteomes" id="UP001213000">
    <property type="component" value="Unassembled WGS sequence"/>
</dbReference>
<proteinExistence type="inferred from homology"/>
<dbReference type="Gene3D" id="1.25.40.10">
    <property type="entry name" value="Tetratricopeptide repeat domain"/>
    <property type="match status" value="1"/>
</dbReference>
<dbReference type="GO" id="GO:0030126">
    <property type="term" value="C:COPI vesicle coat"/>
    <property type="evidence" value="ECO:0007669"/>
    <property type="project" value="TreeGrafter"/>
</dbReference>
<keyword evidence="6 11" id="KW-0931">ER-Golgi transport</keyword>
<evidence type="ECO:0000256" key="2">
    <source>
        <dbReference type="ARBA" id="ARBA00004347"/>
    </source>
</evidence>
<dbReference type="GO" id="GO:0006891">
    <property type="term" value="P:intra-Golgi vesicle-mediated transport"/>
    <property type="evidence" value="ECO:0007669"/>
    <property type="project" value="TreeGrafter"/>
</dbReference>
<keyword evidence="9 11" id="KW-0472">Membrane</keyword>
<keyword evidence="13" id="KW-1185">Reference proteome</keyword>
<accession>A0AAD5VJK1</accession>
<gene>
    <name evidence="12" type="ORF">NP233_g10036</name>
</gene>
<evidence type="ECO:0000256" key="5">
    <source>
        <dbReference type="ARBA" id="ARBA00022490"/>
    </source>
</evidence>
<comment type="subcellular location">
    <subcellularLocation>
        <location evidence="2">Cytoplasmic vesicle</location>
        <location evidence="2">COPI-coated vesicle membrane</location>
        <topology evidence="2">Peripheral membrane protein</topology>
        <orientation evidence="2">Cytoplasmic side</orientation>
    </subcellularLocation>
    <subcellularLocation>
        <location evidence="1">Golgi apparatus membrane</location>
        <topology evidence="1">Peripheral membrane protein</topology>
        <orientation evidence="1">Cytoplasmic side</orientation>
    </subcellularLocation>
</comment>